<reference evidence="4" key="1">
    <citation type="journal article" date="2020" name="Appl. Environ. Microbiol.">
        <title>Diazotrophic Anaeromyxobacter Isolates from Soils.</title>
        <authorList>
            <person name="Masuda Y."/>
            <person name="Yamanaka H."/>
            <person name="Xu Z.X."/>
            <person name="Shiratori Y."/>
            <person name="Aono T."/>
            <person name="Amachi S."/>
            <person name="Senoo K."/>
            <person name="Itoh H."/>
        </authorList>
    </citation>
    <scope>NUCLEOTIDE SEQUENCE [LARGE SCALE GENOMIC DNA]</scope>
    <source>
        <strain evidence="4">R267</strain>
    </source>
</reference>
<accession>A0A7I9VQ44</accession>
<dbReference type="RefSeq" id="WP_176066628.1">
    <property type="nucleotide sequence ID" value="NZ_BJTG01000007.1"/>
</dbReference>
<dbReference type="InterPro" id="IPR011990">
    <property type="entry name" value="TPR-like_helical_dom_sf"/>
</dbReference>
<organism evidence="3 4">
    <name type="scientific">Anaeromyxobacter diazotrophicus</name>
    <dbReference type="NCBI Taxonomy" id="2590199"/>
    <lineage>
        <taxon>Bacteria</taxon>
        <taxon>Pseudomonadati</taxon>
        <taxon>Myxococcota</taxon>
        <taxon>Myxococcia</taxon>
        <taxon>Myxococcales</taxon>
        <taxon>Cystobacterineae</taxon>
        <taxon>Anaeromyxobacteraceae</taxon>
        <taxon>Anaeromyxobacter</taxon>
    </lineage>
</organism>
<dbReference type="Pfam" id="PF14559">
    <property type="entry name" value="TPR_19"/>
    <property type="match status" value="1"/>
</dbReference>
<dbReference type="SUPFAM" id="SSF48452">
    <property type="entry name" value="TPR-like"/>
    <property type="match status" value="2"/>
</dbReference>
<evidence type="ECO:0000256" key="1">
    <source>
        <dbReference type="SAM" id="MobiDB-lite"/>
    </source>
</evidence>
<evidence type="ECO:0008006" key="5">
    <source>
        <dbReference type="Google" id="ProtNLM"/>
    </source>
</evidence>
<comment type="caution">
    <text evidence="3">The sequence shown here is derived from an EMBL/GenBank/DDBJ whole genome shotgun (WGS) entry which is preliminary data.</text>
</comment>
<dbReference type="AlphaFoldDB" id="A0A7I9VQ44"/>
<feature type="region of interest" description="Disordered" evidence="1">
    <location>
        <begin position="69"/>
        <end position="105"/>
    </location>
</feature>
<feature type="chain" id="PRO_5029611401" description="Tetratricopeptide repeat protein" evidence="2">
    <location>
        <begin position="23"/>
        <end position="517"/>
    </location>
</feature>
<keyword evidence="2" id="KW-0732">Signal</keyword>
<keyword evidence="4" id="KW-1185">Reference proteome</keyword>
<dbReference type="Proteomes" id="UP000503640">
    <property type="component" value="Unassembled WGS sequence"/>
</dbReference>
<feature type="compositionally biased region" description="Basic and acidic residues" evidence="1">
    <location>
        <begin position="69"/>
        <end position="86"/>
    </location>
</feature>
<sequence>MARIGWCLVGAAALLLAGAARAEPSEPPAPELPSPAGVLPEAAVDALPPEDPRRPDLLLDLALARHAEAEATEAEERRARDEDLARWRAGPPQRPAPANATPRGDVRRAEAVRLAERALEAGQELPFARAPEALLVAGGDADRIGRGRDALRWLGRLVRRYPESPLAAEGWLALGEHHLREGDLTRARAAFEVAARAPRPALRAWAEARLAEVALGATDAEGALAALRRGLAARSAASLATLDRLAGAPERLLSFGPGALLALADLLDATGAPGRALALRERALRAAGAAAPPRARAELERARRLTAAAPLRAPPAAQLEGRVAPLRPSAAPEGAPPAQRLAAFAGDASALGALAREALAGGRAGEARLLLERALAAGAPEGPEAAGLHDDLAAALWALGDAAGARAELERALALAPALPAALENAGLVALAARDPARAVPLLERAVAAEPGRWRARLLHARALAALGRPAEALAEAERVLAVARGQADALQLAAGLREAQAETGDADPRLRSRSSL</sequence>
<feature type="region of interest" description="Disordered" evidence="1">
    <location>
        <begin position="22"/>
        <end position="55"/>
    </location>
</feature>
<proteinExistence type="predicted"/>
<name>A0A7I9VQ44_9BACT</name>
<evidence type="ECO:0000313" key="3">
    <source>
        <dbReference type="EMBL" id="GEJ58250.1"/>
    </source>
</evidence>
<evidence type="ECO:0000313" key="4">
    <source>
        <dbReference type="Proteomes" id="UP000503640"/>
    </source>
</evidence>
<protein>
    <recommendedName>
        <fullName evidence="5">Tetratricopeptide repeat protein</fullName>
    </recommendedName>
</protein>
<gene>
    <name evidence="3" type="ORF">AMYX_29910</name>
</gene>
<dbReference type="Gene3D" id="1.25.40.10">
    <property type="entry name" value="Tetratricopeptide repeat domain"/>
    <property type="match status" value="2"/>
</dbReference>
<evidence type="ECO:0000256" key="2">
    <source>
        <dbReference type="SAM" id="SignalP"/>
    </source>
</evidence>
<dbReference type="EMBL" id="BJTG01000007">
    <property type="protein sequence ID" value="GEJ58250.1"/>
    <property type="molecule type" value="Genomic_DNA"/>
</dbReference>
<dbReference type="Pfam" id="PF13432">
    <property type="entry name" value="TPR_16"/>
    <property type="match status" value="1"/>
</dbReference>
<feature type="signal peptide" evidence="2">
    <location>
        <begin position="1"/>
        <end position="22"/>
    </location>
</feature>